<dbReference type="PANTHER" id="PTHR30570">
    <property type="entry name" value="PERIPLASMIC PHOSPHATE BINDING COMPONENT OF PHOSPHATE ABC TRANSPORTER"/>
    <property type="match status" value="1"/>
</dbReference>
<dbReference type="SUPFAM" id="SSF53850">
    <property type="entry name" value="Periplasmic binding protein-like II"/>
    <property type="match status" value="1"/>
</dbReference>
<evidence type="ECO:0000259" key="3">
    <source>
        <dbReference type="Pfam" id="PF12849"/>
    </source>
</evidence>
<evidence type="ECO:0000313" key="5">
    <source>
        <dbReference type="Proteomes" id="UP001238179"/>
    </source>
</evidence>
<dbReference type="InterPro" id="IPR050811">
    <property type="entry name" value="Phosphate_ABC_transporter"/>
</dbReference>
<proteinExistence type="predicted"/>
<sequence length="279" mass="28749">MKRLPERAGVLLVSALLLAMGSLHAADGGAVLRVGGAGAGLGTLKRLGEAFQNVQPGAKVQMVPNLGSSGGIKALLDGAVDLAVAARPLRPGEFQGGARAHPYGRTPFLFIANLDVPSTQVTPADLEALLEGRLRNWPGGPRARIVLRPLGDGDTDLMAALSPAMAQALRAAHGRTGMVLAVTDQEALDAVARIPGALGTSTLAQLVTEPRSVKVLRYNGSEPNLKNLAAGAYPLAKAMALVTGPRSPALAQAFLRFVRSPQGRALLSATGHLPEEGEP</sequence>
<protein>
    <submittedName>
        <fullName evidence="4">Phosphate ABC transporter substrate-binding protein</fullName>
    </submittedName>
</protein>
<evidence type="ECO:0000313" key="4">
    <source>
        <dbReference type="EMBL" id="BDU73026.1"/>
    </source>
</evidence>
<feature type="signal peptide" evidence="2">
    <location>
        <begin position="1"/>
        <end position="25"/>
    </location>
</feature>
<feature type="domain" description="PBP" evidence="3">
    <location>
        <begin position="26"/>
        <end position="260"/>
    </location>
</feature>
<name>A0AA48K944_9BACT</name>
<feature type="chain" id="PRO_5041354366" evidence="2">
    <location>
        <begin position="26"/>
        <end position="279"/>
    </location>
</feature>
<gene>
    <name evidence="4" type="primary">pstS_4</name>
    <name evidence="4" type="ORF">METEAL_22000</name>
</gene>
<dbReference type="Proteomes" id="UP001238179">
    <property type="component" value="Chromosome"/>
</dbReference>
<evidence type="ECO:0000256" key="2">
    <source>
        <dbReference type="SAM" id="SignalP"/>
    </source>
</evidence>
<dbReference type="AlphaFoldDB" id="A0AA48K944"/>
<dbReference type="EMBL" id="AP027080">
    <property type="protein sequence ID" value="BDU73026.1"/>
    <property type="molecule type" value="Genomic_DNA"/>
</dbReference>
<accession>A0AA48K944</accession>
<dbReference type="RefSeq" id="WP_316411670.1">
    <property type="nucleotide sequence ID" value="NZ_AP027080.1"/>
</dbReference>
<dbReference type="InterPro" id="IPR024370">
    <property type="entry name" value="PBP_domain"/>
</dbReference>
<dbReference type="Pfam" id="PF12849">
    <property type="entry name" value="PBP_like_2"/>
    <property type="match status" value="1"/>
</dbReference>
<dbReference type="Gene3D" id="3.40.190.10">
    <property type="entry name" value="Periplasmic binding protein-like II"/>
    <property type="match status" value="2"/>
</dbReference>
<reference evidence="5" key="1">
    <citation type="journal article" date="2023" name="Int. J. Syst. Evol. Microbiol.">
        <title>Mesoterricola silvestris gen. nov., sp. nov., Mesoterricola sediminis sp. nov., Geothrix oryzae sp. nov., Geothrix edaphica sp. nov., Geothrix rubra sp. nov., and Geothrix limicola sp. nov., six novel members of Acidobacteriota isolated from soils.</title>
        <authorList>
            <person name="Itoh H."/>
            <person name="Sugisawa Y."/>
            <person name="Mise K."/>
            <person name="Xu Z."/>
            <person name="Kuniyasu M."/>
            <person name="Ushijima N."/>
            <person name="Kawano K."/>
            <person name="Kobayashi E."/>
            <person name="Shiratori Y."/>
            <person name="Masuda Y."/>
            <person name="Senoo K."/>
        </authorList>
    </citation>
    <scope>NUCLEOTIDE SEQUENCE [LARGE SCALE GENOMIC DNA]</scope>
    <source>
        <strain evidence="5">W79</strain>
    </source>
</reference>
<dbReference type="PANTHER" id="PTHR30570:SF1">
    <property type="entry name" value="PHOSPHATE-BINDING PROTEIN PSTS"/>
    <property type="match status" value="1"/>
</dbReference>
<keyword evidence="5" id="KW-1185">Reference proteome</keyword>
<keyword evidence="1 2" id="KW-0732">Signal</keyword>
<evidence type="ECO:0000256" key="1">
    <source>
        <dbReference type="ARBA" id="ARBA00022729"/>
    </source>
</evidence>
<organism evidence="4 5">
    <name type="scientific">Mesoterricola silvestris</name>
    <dbReference type="NCBI Taxonomy" id="2927979"/>
    <lineage>
        <taxon>Bacteria</taxon>
        <taxon>Pseudomonadati</taxon>
        <taxon>Acidobacteriota</taxon>
        <taxon>Holophagae</taxon>
        <taxon>Holophagales</taxon>
        <taxon>Holophagaceae</taxon>
        <taxon>Mesoterricola</taxon>
    </lineage>
</organism>
<dbReference type="KEGG" id="msil:METEAL_22000"/>